<dbReference type="Pfam" id="PF14054">
    <property type="entry name" value="DUF4249"/>
    <property type="match status" value="1"/>
</dbReference>
<keyword evidence="2" id="KW-1185">Reference proteome</keyword>
<sequence>MNRLLLLILLIISAACETPFDPKVSPDTKVVVNSFFHPGNPLKVNLTSSNYILEPEQINPINQAIVKISNDEGTHELLLEDGKGNYASSLIPEVGKEYFLSVQVPGFPEATSVDVIPASVPVQSFTVSTQIASVNLDGFGYPAKLTFTDPGAVENYYGIEVVILRPGAGDLLNGKQGFLITEDPDVGLTGNVDIQIGDSSSVEADPILFFNDIRFNGKPHTLNFFIAPINVNLSSPIGYEIHVVLKSLSKDYYDYLQTSAFQKRIEDENTFAAPVQVANNIQNGLGIFAGFSFHTLEADLLE</sequence>
<dbReference type="Proteomes" id="UP001172083">
    <property type="component" value="Unassembled WGS sequence"/>
</dbReference>
<dbReference type="RefSeq" id="WP_346762146.1">
    <property type="nucleotide sequence ID" value="NZ_JAUJEB010000011.1"/>
</dbReference>
<dbReference type="PROSITE" id="PS51257">
    <property type="entry name" value="PROKAR_LIPOPROTEIN"/>
    <property type="match status" value="1"/>
</dbReference>
<comment type="caution">
    <text evidence="1">The sequence shown here is derived from an EMBL/GenBank/DDBJ whole genome shotgun (WGS) entry which is preliminary data.</text>
</comment>
<protein>
    <submittedName>
        <fullName evidence="1">DUF4249 domain-containing protein</fullName>
    </submittedName>
</protein>
<reference evidence="1" key="1">
    <citation type="submission" date="2023-06" db="EMBL/GenBank/DDBJ databases">
        <title>Genomic of Agaribacillus aureum.</title>
        <authorList>
            <person name="Wang G."/>
        </authorList>
    </citation>
    <scope>NUCLEOTIDE SEQUENCE</scope>
    <source>
        <strain evidence="1">BMA12</strain>
    </source>
</reference>
<gene>
    <name evidence="1" type="ORF">QQ020_32360</name>
</gene>
<evidence type="ECO:0000313" key="1">
    <source>
        <dbReference type="EMBL" id="MDN5216809.1"/>
    </source>
</evidence>
<proteinExistence type="predicted"/>
<dbReference type="InterPro" id="IPR025345">
    <property type="entry name" value="DUF4249"/>
</dbReference>
<name>A0ABT8LG82_9BACT</name>
<evidence type="ECO:0000313" key="2">
    <source>
        <dbReference type="Proteomes" id="UP001172083"/>
    </source>
</evidence>
<organism evidence="1 2">
    <name type="scientific">Agaribacillus aureus</name>
    <dbReference type="NCBI Taxonomy" id="3051825"/>
    <lineage>
        <taxon>Bacteria</taxon>
        <taxon>Pseudomonadati</taxon>
        <taxon>Bacteroidota</taxon>
        <taxon>Cytophagia</taxon>
        <taxon>Cytophagales</taxon>
        <taxon>Splendidivirgaceae</taxon>
        <taxon>Agaribacillus</taxon>
    </lineage>
</organism>
<dbReference type="EMBL" id="JAUJEB010000011">
    <property type="protein sequence ID" value="MDN5216809.1"/>
    <property type="molecule type" value="Genomic_DNA"/>
</dbReference>
<accession>A0ABT8LG82</accession>